<keyword evidence="5" id="KW-0227">DNA damage</keyword>
<dbReference type="PANTHER" id="PTHR19306">
    <property type="entry name" value="STRUCTURAL MAINTENANCE OF CHROMOSOMES 5,6 SMC5, SMC6"/>
    <property type="match status" value="1"/>
</dbReference>
<dbReference type="AlphaFoldDB" id="A0A087TNR1"/>
<feature type="coiled-coil region" evidence="11">
    <location>
        <begin position="55"/>
        <end position="246"/>
    </location>
</feature>
<dbReference type="GO" id="GO:0003697">
    <property type="term" value="F:single-stranded DNA binding"/>
    <property type="evidence" value="ECO:0007669"/>
    <property type="project" value="TreeGrafter"/>
</dbReference>
<keyword evidence="9" id="KW-0234">DNA repair</keyword>
<name>A0A087TNR1_STEMI</name>
<keyword evidence="8" id="KW-0233">DNA recombination</keyword>
<evidence type="ECO:0000256" key="1">
    <source>
        <dbReference type="ARBA" id="ARBA00004123"/>
    </source>
</evidence>
<dbReference type="SUPFAM" id="SSF57997">
    <property type="entry name" value="Tropomyosin"/>
    <property type="match status" value="1"/>
</dbReference>
<evidence type="ECO:0000256" key="5">
    <source>
        <dbReference type="ARBA" id="ARBA00022763"/>
    </source>
</evidence>
<dbReference type="OMA" id="KAKQHCN"/>
<feature type="coiled-coil region" evidence="11">
    <location>
        <begin position="517"/>
        <end position="647"/>
    </location>
</feature>
<evidence type="ECO:0000256" key="11">
    <source>
        <dbReference type="SAM" id="Coils"/>
    </source>
</evidence>
<keyword evidence="4" id="KW-0547">Nucleotide-binding</keyword>
<keyword evidence="3" id="KW-0158">Chromosome</keyword>
<evidence type="ECO:0000256" key="3">
    <source>
        <dbReference type="ARBA" id="ARBA00022454"/>
    </source>
</evidence>
<dbReference type="GO" id="GO:0030915">
    <property type="term" value="C:Smc5-Smc6 complex"/>
    <property type="evidence" value="ECO:0007669"/>
    <property type="project" value="TreeGrafter"/>
</dbReference>
<evidence type="ECO:0000256" key="9">
    <source>
        <dbReference type="ARBA" id="ARBA00023204"/>
    </source>
</evidence>
<dbReference type="GO" id="GO:0035861">
    <property type="term" value="C:site of double-strand break"/>
    <property type="evidence" value="ECO:0007669"/>
    <property type="project" value="TreeGrafter"/>
</dbReference>
<evidence type="ECO:0000313" key="12">
    <source>
        <dbReference type="EMBL" id="KFM66750.1"/>
    </source>
</evidence>
<keyword evidence="10" id="KW-0539">Nucleus</keyword>
<comment type="subcellular location">
    <subcellularLocation>
        <location evidence="2">Chromosome</location>
    </subcellularLocation>
    <subcellularLocation>
        <location evidence="1">Nucleus</location>
    </subcellularLocation>
</comment>
<dbReference type="STRING" id="407821.A0A087TNR1"/>
<keyword evidence="6" id="KW-0067">ATP-binding</keyword>
<proteinExistence type="predicted"/>
<evidence type="ECO:0000256" key="6">
    <source>
        <dbReference type="ARBA" id="ARBA00022840"/>
    </source>
</evidence>
<dbReference type="Proteomes" id="UP000054359">
    <property type="component" value="Unassembled WGS sequence"/>
</dbReference>
<evidence type="ECO:0000256" key="7">
    <source>
        <dbReference type="ARBA" id="ARBA00023054"/>
    </source>
</evidence>
<gene>
    <name evidence="12" type="ORF">X975_18442</name>
</gene>
<organism evidence="12 13">
    <name type="scientific">Stegodyphus mimosarum</name>
    <name type="common">African social velvet spider</name>
    <dbReference type="NCBI Taxonomy" id="407821"/>
    <lineage>
        <taxon>Eukaryota</taxon>
        <taxon>Metazoa</taxon>
        <taxon>Ecdysozoa</taxon>
        <taxon>Arthropoda</taxon>
        <taxon>Chelicerata</taxon>
        <taxon>Arachnida</taxon>
        <taxon>Araneae</taxon>
        <taxon>Araneomorphae</taxon>
        <taxon>Entelegynae</taxon>
        <taxon>Eresoidea</taxon>
        <taxon>Eresidae</taxon>
        <taxon>Stegodyphus</taxon>
    </lineage>
</organism>
<keyword evidence="7 11" id="KW-0175">Coiled coil</keyword>
<evidence type="ECO:0000256" key="4">
    <source>
        <dbReference type="ARBA" id="ARBA00022741"/>
    </source>
</evidence>
<feature type="coiled-coil region" evidence="11">
    <location>
        <begin position="697"/>
        <end position="724"/>
    </location>
</feature>
<dbReference type="GO" id="GO:0003684">
    <property type="term" value="F:damaged DNA binding"/>
    <property type="evidence" value="ECO:0007669"/>
    <property type="project" value="TreeGrafter"/>
</dbReference>
<dbReference type="PANTHER" id="PTHR19306:SF6">
    <property type="entry name" value="STRUCTURAL MAINTENANCE OF CHROMOSOMES PROTEIN 6"/>
    <property type="match status" value="1"/>
</dbReference>
<keyword evidence="13" id="KW-1185">Reference proteome</keyword>
<dbReference type="EMBL" id="KK116085">
    <property type="protein sequence ID" value="KFM66750.1"/>
    <property type="molecule type" value="Genomic_DNA"/>
</dbReference>
<dbReference type="GO" id="GO:0005524">
    <property type="term" value="F:ATP binding"/>
    <property type="evidence" value="ECO:0007669"/>
    <property type="project" value="UniProtKB-KW"/>
</dbReference>
<sequence length="774" mass="90265">MDIHVDNPTTVLTQDMSRTFLISKNADKKKLYKLFYEGTGLQKIQENYAKVTQLKEAAVLNLETKKKLLQETEKELLQWEKLMNHAKTCSDLENELLWAIAIEIEKKLLDEQQKFEEAQNEIIKIQKEKEITQAEHFQLSENFKSRVMDQQNLEKEIESIKSTLKELKSQKQSVTKDIREHVGLLDRYKRENDRLDNDIMQAENALNEAKNKDAADAEQREHDKEIQRLEAELSGIKSELNEKTKAWGFYLDEENDLEKICGSLITEKEEELKRKLSIEKELKQLKFSMSNKERDFGPEMQNAVRSISCCNDFIKPPKGPIGQYLEVLDQEWSFAVECCLSEKILRAFICDNCEDEKQLHRILSEHFNQSNMPRIFRSKYLPAMYNVESFKAVSSYPTVLDKLKIKDPVVANCLIDMIKIESIILIDEFDAAIELMMNAPPKYCHSAYLKNGDQIFPKFSRYYSCPKKLSLGILNPFCEKDIREKEGELQSINVVIGSKAERIRLLNEHRKKSSAERKSLDEASVDLEIRIVELNEELEAKRKIEKPRDKSELKSDLDHLNEEKEKMEDKIKNCEAQLSNQEAELQIINSKMDKENDLLLKKQKENQSLKSEIQECTKKLNCLQTSISRYEKSFKTLEGKARNHEEALPKAKEAAEVAVRNAEKFSARINTERSSTTIKKVLNETKKVLEQVSNCEMENLKRRYQEKTAKLEHAKSELERIESYVIKINEMMEKRSKKFENILKNTKLCLCLRFITYLNTSGFVGDLIFDDKQQ</sequence>
<evidence type="ECO:0000256" key="10">
    <source>
        <dbReference type="ARBA" id="ARBA00023242"/>
    </source>
</evidence>
<accession>A0A087TNR1</accession>
<dbReference type="OrthoDB" id="10072614at2759"/>
<evidence type="ECO:0000313" key="13">
    <source>
        <dbReference type="Proteomes" id="UP000054359"/>
    </source>
</evidence>
<evidence type="ECO:0000256" key="2">
    <source>
        <dbReference type="ARBA" id="ARBA00004286"/>
    </source>
</evidence>
<feature type="non-terminal residue" evidence="12">
    <location>
        <position position="774"/>
    </location>
</feature>
<reference evidence="12 13" key="1">
    <citation type="submission" date="2013-11" db="EMBL/GenBank/DDBJ databases">
        <title>Genome sequencing of Stegodyphus mimosarum.</title>
        <authorList>
            <person name="Bechsgaard J."/>
        </authorList>
    </citation>
    <scope>NUCLEOTIDE SEQUENCE [LARGE SCALE GENOMIC DNA]</scope>
</reference>
<dbReference type="GO" id="GO:0000724">
    <property type="term" value="P:double-strand break repair via homologous recombination"/>
    <property type="evidence" value="ECO:0007669"/>
    <property type="project" value="TreeGrafter"/>
</dbReference>
<protein>
    <submittedName>
        <fullName evidence="12">Structural maintenance of chromosomes protein 6</fullName>
    </submittedName>
</protein>
<evidence type="ECO:0000256" key="8">
    <source>
        <dbReference type="ARBA" id="ARBA00023172"/>
    </source>
</evidence>
<dbReference type="GO" id="GO:0005634">
    <property type="term" value="C:nucleus"/>
    <property type="evidence" value="ECO:0007669"/>
    <property type="project" value="UniProtKB-SubCell"/>
</dbReference>